<dbReference type="Proteomes" id="UP001500552">
    <property type="component" value="Unassembled WGS sequence"/>
</dbReference>
<name>A0ABP8LKD4_9BACT</name>
<evidence type="ECO:0000313" key="2">
    <source>
        <dbReference type="Proteomes" id="UP001500552"/>
    </source>
</evidence>
<comment type="caution">
    <text evidence="1">The sequence shown here is derived from an EMBL/GenBank/DDBJ whole genome shotgun (WGS) entry which is preliminary data.</text>
</comment>
<accession>A0ABP8LKD4</accession>
<protein>
    <submittedName>
        <fullName evidence="1">Uncharacterized protein</fullName>
    </submittedName>
</protein>
<reference evidence="2" key="1">
    <citation type="journal article" date="2019" name="Int. J. Syst. Evol. Microbiol.">
        <title>The Global Catalogue of Microorganisms (GCM) 10K type strain sequencing project: providing services to taxonomists for standard genome sequencing and annotation.</title>
        <authorList>
            <consortium name="The Broad Institute Genomics Platform"/>
            <consortium name="The Broad Institute Genome Sequencing Center for Infectious Disease"/>
            <person name="Wu L."/>
            <person name="Ma J."/>
        </authorList>
    </citation>
    <scope>NUCLEOTIDE SEQUENCE [LARGE SCALE GENOMIC DNA]</scope>
    <source>
        <strain evidence="2">JCM 17926</strain>
    </source>
</reference>
<dbReference type="RefSeq" id="WP_345158097.1">
    <property type="nucleotide sequence ID" value="NZ_BAABHC010000005.1"/>
</dbReference>
<organism evidence="1 2">
    <name type="scientific">Pontibacter saemangeumensis</name>
    <dbReference type="NCBI Taxonomy" id="1084525"/>
    <lineage>
        <taxon>Bacteria</taxon>
        <taxon>Pseudomonadati</taxon>
        <taxon>Bacteroidota</taxon>
        <taxon>Cytophagia</taxon>
        <taxon>Cytophagales</taxon>
        <taxon>Hymenobacteraceae</taxon>
        <taxon>Pontibacter</taxon>
    </lineage>
</organism>
<sequence length="401" mass="46406">MKCGYTLEWLDALINVSLNPAKTKLDADAVAPGQIQYIKSKIEEEKIRHQSFLNNQVFDLLEENKIEVLIRQYYATLILLLDQAWHNEMNTLSRNPLFKEIHLSLIQSLEELILFIEVRFPAYLTTDQRASVTHLLAVKKELKILMTSTKPQLEKKINDKPLTDIVFTTLHTFLTKIKDSVPVALHDVLYIKNLVKKLKELSKQDEHTCNSASLYELLIYLNFNSPAYINYFTHTTTEKIVSYKTIPEQLETLLLLRKDFKQMNSKPGVALNIHKKNLRTIIGNWFDQEVQYLEKKQHLSVIPPQGSTEASKNKQEEPLKVLCVLSVDQMGLVLRAADESKIIMARSLNAVFKQIVPYLSTASKENISWDSMRSKSYAAEKRDKEIVIQKLEQMIKKVREY</sequence>
<dbReference type="EMBL" id="BAABHC010000005">
    <property type="protein sequence ID" value="GAA4429815.1"/>
    <property type="molecule type" value="Genomic_DNA"/>
</dbReference>
<gene>
    <name evidence="1" type="ORF">GCM10023188_15700</name>
</gene>
<proteinExistence type="predicted"/>
<keyword evidence="2" id="KW-1185">Reference proteome</keyword>
<evidence type="ECO:0000313" key="1">
    <source>
        <dbReference type="EMBL" id="GAA4429815.1"/>
    </source>
</evidence>